<dbReference type="Gene3D" id="1.10.12.10">
    <property type="entry name" value="Lyase 2-enoyl-coa Hydratase, Chain A, domain 2"/>
    <property type="match status" value="1"/>
</dbReference>
<name>A0AAW8B3T3_9GAMM</name>
<keyword evidence="3" id="KW-1185">Reference proteome</keyword>
<protein>
    <submittedName>
        <fullName evidence="2">Enoyl-CoA hydratase/isomerase family protein</fullName>
    </submittedName>
</protein>
<dbReference type="AlphaFoldDB" id="A0AAW8B3T3"/>
<dbReference type="InterPro" id="IPR051683">
    <property type="entry name" value="Enoyl-CoA_Hydratase/Isomerase"/>
</dbReference>
<organism evidence="2 3">
    <name type="scientific">Porticoccus litoralis</name>
    <dbReference type="NCBI Taxonomy" id="434086"/>
    <lineage>
        <taxon>Bacteria</taxon>
        <taxon>Pseudomonadati</taxon>
        <taxon>Pseudomonadota</taxon>
        <taxon>Gammaproteobacteria</taxon>
        <taxon>Cellvibrionales</taxon>
        <taxon>Porticoccaceae</taxon>
        <taxon>Porticoccus</taxon>
    </lineage>
</organism>
<evidence type="ECO:0000313" key="3">
    <source>
        <dbReference type="Proteomes" id="UP001178354"/>
    </source>
</evidence>
<dbReference type="GO" id="GO:0008300">
    <property type="term" value="P:isoprenoid catabolic process"/>
    <property type="evidence" value="ECO:0007669"/>
    <property type="project" value="TreeGrafter"/>
</dbReference>
<reference evidence="2" key="1">
    <citation type="journal article" date="2010" name="Int. J. Syst. Evol. Microbiol.">
        <title>Porticoccus litoralis gen. nov., sp. nov., a gammaproteobacterium isolated from the Yellow Sea.</title>
        <authorList>
            <person name="Oh H.M."/>
            <person name="Kim H."/>
            <person name="Kim K.M."/>
            <person name="Min G.S."/>
            <person name="Cho J.C."/>
        </authorList>
    </citation>
    <scope>NUCLEOTIDE SEQUENCE</scope>
    <source>
        <strain evidence="2">DSM 25064</strain>
    </source>
</reference>
<dbReference type="RefSeq" id="WP_305169955.1">
    <property type="nucleotide sequence ID" value="NZ_JAUUUU010000002.1"/>
</dbReference>
<comment type="similarity">
    <text evidence="1">Belongs to the enoyl-CoA hydratase/isomerase family.</text>
</comment>
<sequence>MSKPSVTTHIDRRGVATVTLNRPERHNAFDDTVIAELSAAFCNVASNNSIRVMVLAATGKHFSAGADLTWMRRMGNASYDTNLADAEALANMLRTLNELPKPTIARVQGSAWGGALGLICCCDLAVATSSATFRFSEVRLGLVPATISPYVIAAIGPRAARRYFLSAESINSDTAKDLGLVSKIAEESDLDPVVENWIDHLLQNGPEAMAEAKHLIAEVSGKPLSDELLWHTSETIARLWVSEEGREGLSAFLEKRAAKW</sequence>
<gene>
    <name evidence="2" type="ORF">Q8A57_05345</name>
</gene>
<evidence type="ECO:0000256" key="1">
    <source>
        <dbReference type="ARBA" id="ARBA00005254"/>
    </source>
</evidence>
<dbReference type="InterPro" id="IPR029045">
    <property type="entry name" value="ClpP/crotonase-like_dom_sf"/>
</dbReference>
<dbReference type="InterPro" id="IPR001753">
    <property type="entry name" value="Enoyl-CoA_hydra/iso"/>
</dbReference>
<dbReference type="InterPro" id="IPR014748">
    <property type="entry name" value="Enoyl-CoA_hydra_C"/>
</dbReference>
<comment type="caution">
    <text evidence="2">The sequence shown here is derived from an EMBL/GenBank/DDBJ whole genome shotgun (WGS) entry which is preliminary data.</text>
</comment>
<dbReference type="SUPFAM" id="SSF52096">
    <property type="entry name" value="ClpP/crotonase"/>
    <property type="match status" value="1"/>
</dbReference>
<reference evidence="2" key="2">
    <citation type="submission" date="2023-08" db="EMBL/GenBank/DDBJ databases">
        <authorList>
            <person name="Luo J."/>
        </authorList>
    </citation>
    <scope>NUCLEOTIDE SEQUENCE</scope>
    <source>
        <strain evidence="2">DSM 25064</strain>
    </source>
</reference>
<proteinExistence type="inferred from homology"/>
<dbReference type="Proteomes" id="UP001178354">
    <property type="component" value="Unassembled WGS sequence"/>
</dbReference>
<dbReference type="GO" id="GO:0003824">
    <property type="term" value="F:catalytic activity"/>
    <property type="evidence" value="ECO:0007669"/>
    <property type="project" value="UniProtKB-ARBA"/>
</dbReference>
<dbReference type="Gene3D" id="3.90.226.10">
    <property type="entry name" value="2-enoyl-CoA Hydratase, Chain A, domain 1"/>
    <property type="match status" value="1"/>
</dbReference>
<dbReference type="EMBL" id="JAUUUU010000002">
    <property type="protein sequence ID" value="MDP1520391.1"/>
    <property type="molecule type" value="Genomic_DNA"/>
</dbReference>
<dbReference type="PANTHER" id="PTHR42964:SF1">
    <property type="entry name" value="POLYKETIDE BIOSYNTHESIS ENOYL-COA HYDRATASE PKSH-RELATED"/>
    <property type="match status" value="1"/>
</dbReference>
<accession>A0AAW8B3T3</accession>
<evidence type="ECO:0000313" key="2">
    <source>
        <dbReference type="EMBL" id="MDP1520391.1"/>
    </source>
</evidence>
<dbReference type="CDD" id="cd06558">
    <property type="entry name" value="crotonase-like"/>
    <property type="match status" value="1"/>
</dbReference>
<dbReference type="Pfam" id="PF00378">
    <property type="entry name" value="ECH_1"/>
    <property type="match status" value="1"/>
</dbReference>
<dbReference type="PANTHER" id="PTHR42964">
    <property type="entry name" value="ENOYL-COA HYDRATASE"/>
    <property type="match status" value="1"/>
</dbReference>